<evidence type="ECO:0000256" key="2">
    <source>
        <dbReference type="SAM" id="Phobius"/>
    </source>
</evidence>
<feature type="transmembrane region" description="Helical" evidence="2">
    <location>
        <begin position="224"/>
        <end position="243"/>
    </location>
</feature>
<feature type="transmembrane region" description="Helical" evidence="2">
    <location>
        <begin position="551"/>
        <end position="569"/>
    </location>
</feature>
<dbReference type="Proteomes" id="UP001595904">
    <property type="component" value="Unassembled WGS sequence"/>
</dbReference>
<keyword evidence="4" id="KW-1185">Reference proteome</keyword>
<feature type="transmembrane region" description="Helical" evidence="2">
    <location>
        <begin position="866"/>
        <end position="884"/>
    </location>
</feature>
<organism evidence="3 4">
    <name type="scientific">Steroidobacter flavus</name>
    <dbReference type="NCBI Taxonomy" id="1842136"/>
    <lineage>
        <taxon>Bacteria</taxon>
        <taxon>Pseudomonadati</taxon>
        <taxon>Pseudomonadota</taxon>
        <taxon>Gammaproteobacteria</taxon>
        <taxon>Steroidobacterales</taxon>
        <taxon>Steroidobacteraceae</taxon>
        <taxon>Steroidobacter</taxon>
    </lineage>
</organism>
<feature type="compositionally biased region" description="Low complexity" evidence="1">
    <location>
        <begin position="96"/>
        <end position="124"/>
    </location>
</feature>
<feature type="transmembrane region" description="Helical" evidence="2">
    <location>
        <begin position="200"/>
        <end position="217"/>
    </location>
</feature>
<evidence type="ECO:0000313" key="4">
    <source>
        <dbReference type="Proteomes" id="UP001595904"/>
    </source>
</evidence>
<keyword evidence="2" id="KW-0472">Membrane</keyword>
<proteinExistence type="predicted"/>
<dbReference type="EMBL" id="JBHSDU010000003">
    <property type="protein sequence ID" value="MFC4310175.1"/>
    <property type="molecule type" value="Genomic_DNA"/>
</dbReference>
<keyword evidence="2" id="KW-1133">Transmembrane helix</keyword>
<gene>
    <name evidence="3" type="ORF">ACFPN2_13875</name>
</gene>
<feature type="transmembrane region" description="Helical" evidence="2">
    <location>
        <begin position="299"/>
        <end position="319"/>
    </location>
</feature>
<dbReference type="RefSeq" id="WP_380597449.1">
    <property type="nucleotide sequence ID" value="NZ_JBHSDU010000003.1"/>
</dbReference>
<feature type="transmembrane region" description="Helical" evidence="2">
    <location>
        <begin position="465"/>
        <end position="480"/>
    </location>
</feature>
<dbReference type="PANTHER" id="PTHR38434:SF1">
    <property type="entry name" value="BLL2549 PROTEIN"/>
    <property type="match status" value="1"/>
</dbReference>
<feature type="transmembrane region" description="Helical" evidence="2">
    <location>
        <begin position="34"/>
        <end position="50"/>
    </location>
</feature>
<dbReference type="InterPro" id="IPR014600">
    <property type="entry name" value="UCP035905_mem"/>
</dbReference>
<feature type="transmembrane region" description="Helical" evidence="2">
    <location>
        <begin position="520"/>
        <end position="539"/>
    </location>
</feature>
<feature type="transmembrane region" description="Helical" evidence="2">
    <location>
        <begin position="769"/>
        <end position="788"/>
    </location>
</feature>
<feature type="transmembrane region" description="Helical" evidence="2">
    <location>
        <begin position="438"/>
        <end position="459"/>
    </location>
</feature>
<accession>A0ABV8SS54</accession>
<dbReference type="Pfam" id="PF10101">
    <property type="entry name" value="DUF2339"/>
    <property type="match status" value="1"/>
</dbReference>
<feature type="transmembrane region" description="Helical" evidence="2">
    <location>
        <begin position="409"/>
        <end position="429"/>
    </location>
</feature>
<feature type="transmembrane region" description="Helical" evidence="2">
    <location>
        <begin position="692"/>
        <end position="710"/>
    </location>
</feature>
<feature type="transmembrane region" description="Helical" evidence="2">
    <location>
        <begin position="607"/>
        <end position="627"/>
    </location>
</feature>
<feature type="transmembrane region" description="Helical" evidence="2">
    <location>
        <begin position="730"/>
        <end position="749"/>
    </location>
</feature>
<feature type="transmembrane region" description="Helical" evidence="2">
    <location>
        <begin position="581"/>
        <end position="600"/>
    </location>
</feature>
<feature type="transmembrane region" description="Helical" evidence="2">
    <location>
        <begin position="350"/>
        <end position="370"/>
    </location>
</feature>
<feature type="transmembrane region" description="Helical" evidence="2">
    <location>
        <begin position="382"/>
        <end position="403"/>
    </location>
</feature>
<reference evidence="4" key="1">
    <citation type="journal article" date="2019" name="Int. J. Syst. Evol. Microbiol.">
        <title>The Global Catalogue of Microorganisms (GCM) 10K type strain sequencing project: providing services to taxonomists for standard genome sequencing and annotation.</title>
        <authorList>
            <consortium name="The Broad Institute Genomics Platform"/>
            <consortium name="The Broad Institute Genome Sequencing Center for Infectious Disease"/>
            <person name="Wu L."/>
            <person name="Ma J."/>
        </authorList>
    </citation>
    <scope>NUCLEOTIDE SEQUENCE [LARGE SCALE GENOMIC DNA]</scope>
    <source>
        <strain evidence="4">CGMCC 1.10759</strain>
    </source>
</reference>
<feature type="transmembrane region" description="Helical" evidence="2">
    <location>
        <begin position="800"/>
        <end position="818"/>
    </location>
</feature>
<evidence type="ECO:0000313" key="3">
    <source>
        <dbReference type="EMBL" id="MFC4310175.1"/>
    </source>
</evidence>
<dbReference type="PIRSF" id="PIRSF035905">
    <property type="entry name" value="UCP035905_mp"/>
    <property type="match status" value="1"/>
</dbReference>
<feature type="transmembrane region" description="Helical" evidence="2">
    <location>
        <begin position="663"/>
        <end position="680"/>
    </location>
</feature>
<feature type="transmembrane region" description="Helical" evidence="2">
    <location>
        <begin position="249"/>
        <end position="268"/>
    </location>
</feature>
<feature type="transmembrane region" description="Helical" evidence="2">
    <location>
        <begin position="275"/>
        <end position="293"/>
    </location>
</feature>
<feature type="transmembrane region" description="Helical" evidence="2">
    <location>
        <begin position="896"/>
        <end position="913"/>
    </location>
</feature>
<feature type="transmembrane region" description="Helical" evidence="2">
    <location>
        <begin position="838"/>
        <end position="859"/>
    </location>
</feature>
<feature type="region of interest" description="Disordered" evidence="1">
    <location>
        <begin position="70"/>
        <end position="150"/>
    </location>
</feature>
<name>A0ABV8SS54_9GAMM</name>
<protein>
    <submittedName>
        <fullName evidence="3">DUF2339 domain-containing protein</fullName>
    </submittedName>
</protein>
<sequence>MQPEKQTSSKGSTIGLALLFGVIGASLTSDLENFWFGALLGALLAQIFHLRGRVQALDEQLQSLRMSIELPEPTRRAPPSPATAESTPPAAPATPAPATAAAQAPAPAPQVTSPVPLPVAQPTAAPTPPRERVAPTPTPPRRPAPPPEPTAIDRLVGEFISWLKRGNPLARIGIVILFFGATFLAKYAAENSLFPIELRFVAIAIGAFALLIIGWRLRDKRSVYAQLLQGGGIAGLYLTVYAATRFDLLPTGLAFGLLVVIALAAAILAVGQNALSLAVIGTAGGFLAPIMVSTGSGNFIALFTYYAVLNLGVFAVAWFRTWKVLNVLGFLFTFTITGLWRVNGYQSDDLLAADAFLILFFLMYVGVSILNCVRQPPDLKGYVSGSLVFGLPIVAFGLHASMVSPIEYAMAWSAFALAAFYLLLGWMLYQTRRESFRLLVEAFAALGVIFASLAIPLAFDTRTTAAMWAVEGAGLLWLGVRQERKLARAFGALLQIMAGIGYLIGMHYRNATDLPVLNSTLLGAVMLSISGICTGYWLFRNRAKQARYEGGADAVFTLWGVGWWLLGGLREVDMYLPSASYGGALSFVALTVALLAWLSLKREWRLPLLIATYLPPIFALIALAGALDFVHPFIRWGAVGWVLLFAAHFSMLRLGESRDVQGLNWLHAGAVWVFTLVVAWEASYQIGELTTGVWALLPWGVVPALVIAWLGRQQLRPRWPVAAREKAYRVYGALPAAVGMMLWIFMINISSTGDSTWLPYLPLLNPLDISVALCFASLAMWWSSLSVQQRETSWPFDWRALIGVIAALVFVWLNAALIRTLHHNFGAPITAYGMAHSTLVQASISIFWGVLGFTAMTVAARQRWRYVWIVGAGLMIVVVAKLFLVDLSNVGTVARITSFLTVGALLLVTGYLAPLPPRKVSEQVTE</sequence>
<feature type="transmembrane region" description="Helical" evidence="2">
    <location>
        <begin position="633"/>
        <end position="651"/>
    </location>
</feature>
<feature type="transmembrane region" description="Helical" evidence="2">
    <location>
        <begin position="169"/>
        <end position="188"/>
    </location>
</feature>
<dbReference type="InterPro" id="IPR019286">
    <property type="entry name" value="DUF2339_TM"/>
</dbReference>
<keyword evidence="2" id="KW-0812">Transmembrane</keyword>
<dbReference type="PANTHER" id="PTHR38434">
    <property type="entry name" value="BLL2549 PROTEIN"/>
    <property type="match status" value="1"/>
</dbReference>
<feature type="compositionally biased region" description="Pro residues" evidence="1">
    <location>
        <begin position="136"/>
        <end position="149"/>
    </location>
</feature>
<comment type="caution">
    <text evidence="3">The sequence shown here is derived from an EMBL/GenBank/DDBJ whole genome shotgun (WGS) entry which is preliminary data.</text>
</comment>
<feature type="transmembrane region" description="Helical" evidence="2">
    <location>
        <begin position="324"/>
        <end position="344"/>
    </location>
</feature>
<feature type="transmembrane region" description="Helical" evidence="2">
    <location>
        <begin position="12"/>
        <end position="28"/>
    </location>
</feature>
<evidence type="ECO:0000256" key="1">
    <source>
        <dbReference type="SAM" id="MobiDB-lite"/>
    </source>
</evidence>
<feature type="transmembrane region" description="Helical" evidence="2">
    <location>
        <begin position="487"/>
        <end position="508"/>
    </location>
</feature>